<keyword evidence="1" id="KW-0472">Membrane</keyword>
<dbReference type="AlphaFoldDB" id="A0A9D1LLQ5"/>
<evidence type="ECO:0000256" key="1">
    <source>
        <dbReference type="SAM" id="Phobius"/>
    </source>
</evidence>
<dbReference type="EMBL" id="DVMR01000053">
    <property type="protein sequence ID" value="HIU44006.1"/>
    <property type="molecule type" value="Genomic_DNA"/>
</dbReference>
<gene>
    <name evidence="2" type="ORF">IAB67_06890</name>
</gene>
<accession>A0A9D1LLQ5</accession>
<dbReference type="Gene3D" id="1.20.1280.290">
    <property type="match status" value="1"/>
</dbReference>
<reference evidence="2" key="1">
    <citation type="submission" date="2020-10" db="EMBL/GenBank/DDBJ databases">
        <authorList>
            <person name="Gilroy R."/>
        </authorList>
    </citation>
    <scope>NUCLEOTIDE SEQUENCE</scope>
    <source>
        <strain evidence="2">CHK191-8634</strain>
    </source>
</reference>
<feature type="transmembrane region" description="Helical" evidence="1">
    <location>
        <begin position="60"/>
        <end position="81"/>
    </location>
</feature>
<protein>
    <recommendedName>
        <fullName evidence="4">PQ-loop repeat-containing protein</fullName>
    </recommendedName>
</protein>
<dbReference type="Proteomes" id="UP000824073">
    <property type="component" value="Unassembled WGS sequence"/>
</dbReference>
<organism evidence="2 3">
    <name type="scientific">Candidatus Ventrousia excrementavium</name>
    <dbReference type="NCBI Taxonomy" id="2840961"/>
    <lineage>
        <taxon>Bacteria</taxon>
        <taxon>Bacillati</taxon>
        <taxon>Bacillota</taxon>
        <taxon>Clostridia</taxon>
        <taxon>Eubacteriales</taxon>
        <taxon>Clostridiaceae</taxon>
        <taxon>Clostridiaceae incertae sedis</taxon>
        <taxon>Candidatus Ventrousia</taxon>
    </lineage>
</organism>
<keyword evidence="1" id="KW-1133">Transmembrane helix</keyword>
<evidence type="ECO:0000313" key="2">
    <source>
        <dbReference type="EMBL" id="HIU44006.1"/>
    </source>
</evidence>
<feature type="transmembrane region" description="Helical" evidence="1">
    <location>
        <begin position="35"/>
        <end position="54"/>
    </location>
</feature>
<name>A0A9D1LLQ5_9CLOT</name>
<proteinExistence type="predicted"/>
<keyword evidence="1" id="KW-0812">Transmembrane</keyword>
<evidence type="ECO:0000313" key="3">
    <source>
        <dbReference type="Proteomes" id="UP000824073"/>
    </source>
</evidence>
<evidence type="ECO:0008006" key="4">
    <source>
        <dbReference type="Google" id="ProtNLM"/>
    </source>
</evidence>
<reference evidence="2" key="2">
    <citation type="journal article" date="2021" name="PeerJ">
        <title>Extensive microbial diversity within the chicken gut microbiome revealed by metagenomics and culture.</title>
        <authorList>
            <person name="Gilroy R."/>
            <person name="Ravi A."/>
            <person name="Getino M."/>
            <person name="Pursley I."/>
            <person name="Horton D.L."/>
            <person name="Alikhan N.F."/>
            <person name="Baker D."/>
            <person name="Gharbi K."/>
            <person name="Hall N."/>
            <person name="Watson M."/>
            <person name="Adriaenssens E.M."/>
            <person name="Foster-Nyarko E."/>
            <person name="Jarju S."/>
            <person name="Secka A."/>
            <person name="Antonio M."/>
            <person name="Oren A."/>
            <person name="Chaudhuri R.R."/>
            <person name="La Ragione R."/>
            <person name="Hildebrand F."/>
            <person name="Pallen M.J."/>
        </authorList>
    </citation>
    <scope>NUCLEOTIDE SEQUENCE</scope>
    <source>
        <strain evidence="2">CHK191-8634</strain>
    </source>
</reference>
<sequence>MSELLEICMVVCFGFSWPMSVLKSYRARTAKGKSLFFLVMICIGYVCGIAAKLTAPTFKWYVLFFYVLNLIMVSCDLVLYFRNRRLDREKAASEA</sequence>
<comment type="caution">
    <text evidence="2">The sequence shown here is derived from an EMBL/GenBank/DDBJ whole genome shotgun (WGS) entry which is preliminary data.</text>
</comment>